<keyword evidence="2" id="KW-1185">Reference proteome</keyword>
<dbReference type="OrthoDB" id="3383480at2"/>
<gene>
    <name evidence="1" type="ORF">GA0070216_110159</name>
</gene>
<reference evidence="2" key="1">
    <citation type="submission" date="2016-06" db="EMBL/GenBank/DDBJ databases">
        <authorList>
            <person name="Varghese N."/>
            <person name="Submissions Spin"/>
        </authorList>
    </citation>
    <scope>NUCLEOTIDE SEQUENCE [LARGE SCALE GENOMIC DNA]</scope>
    <source>
        <strain evidence="2">DSM 44100</strain>
    </source>
</reference>
<dbReference type="STRING" id="121616.GA0070216_110159"/>
<dbReference type="Proteomes" id="UP000198797">
    <property type="component" value="Unassembled WGS sequence"/>
</dbReference>
<name>A0A1C4ZNX5_9ACTN</name>
<accession>A0A1C4ZNX5</accession>
<protein>
    <recommendedName>
        <fullName evidence="3">Excreted virulence factor EspC, type VII ESX diderm</fullName>
    </recommendedName>
</protein>
<evidence type="ECO:0000313" key="1">
    <source>
        <dbReference type="EMBL" id="SCF34693.1"/>
    </source>
</evidence>
<evidence type="ECO:0000313" key="2">
    <source>
        <dbReference type="Proteomes" id="UP000198797"/>
    </source>
</evidence>
<dbReference type="EMBL" id="FMCU01000010">
    <property type="protein sequence ID" value="SCF34693.1"/>
    <property type="molecule type" value="Genomic_DNA"/>
</dbReference>
<dbReference type="AlphaFoldDB" id="A0A1C4ZNX5"/>
<proteinExistence type="predicted"/>
<sequence length="114" mass="12384">MGEGQLWLDPGRARRGGTDLHLAGESVSARRATLGGEIAAASAPRPWGRDDIGAAFEKSYRSYEETLLRAWAGLGRSLEGLGAEVVTSVDANMRTDAASGRRFDRVVDPRDRRR</sequence>
<evidence type="ECO:0008006" key="3">
    <source>
        <dbReference type="Google" id="ProtNLM"/>
    </source>
</evidence>
<dbReference type="RefSeq" id="WP_091248401.1">
    <property type="nucleotide sequence ID" value="NZ_FMCU01000010.1"/>
</dbReference>
<organism evidence="1 2">
    <name type="scientific">Micromonospora matsumotoense</name>
    <dbReference type="NCBI Taxonomy" id="121616"/>
    <lineage>
        <taxon>Bacteria</taxon>
        <taxon>Bacillati</taxon>
        <taxon>Actinomycetota</taxon>
        <taxon>Actinomycetes</taxon>
        <taxon>Micromonosporales</taxon>
        <taxon>Micromonosporaceae</taxon>
        <taxon>Micromonospora</taxon>
    </lineage>
</organism>